<protein>
    <recommendedName>
        <fullName evidence="8">SPX domain-containing protein</fullName>
    </recommendedName>
</protein>
<reference evidence="9" key="1">
    <citation type="journal article" date="2020" name="Stud. Mycol.">
        <title>101 Dothideomycetes genomes: a test case for predicting lifestyles and emergence of pathogens.</title>
        <authorList>
            <person name="Haridas S."/>
            <person name="Albert R."/>
            <person name="Binder M."/>
            <person name="Bloem J."/>
            <person name="Labutti K."/>
            <person name="Salamov A."/>
            <person name="Andreopoulos B."/>
            <person name="Baker S."/>
            <person name="Barry K."/>
            <person name="Bills G."/>
            <person name="Bluhm B."/>
            <person name="Cannon C."/>
            <person name="Castanera R."/>
            <person name="Culley D."/>
            <person name="Daum C."/>
            <person name="Ezra D."/>
            <person name="Gonzalez J."/>
            <person name="Henrissat B."/>
            <person name="Kuo A."/>
            <person name="Liang C."/>
            <person name="Lipzen A."/>
            <person name="Lutzoni F."/>
            <person name="Magnuson J."/>
            <person name="Mondo S."/>
            <person name="Nolan M."/>
            <person name="Ohm R."/>
            <person name="Pangilinan J."/>
            <person name="Park H.-J."/>
            <person name="Ramirez L."/>
            <person name="Alfaro M."/>
            <person name="Sun H."/>
            <person name="Tritt A."/>
            <person name="Yoshinaga Y."/>
            <person name="Zwiers L.-H."/>
            <person name="Turgeon B."/>
            <person name="Goodwin S."/>
            <person name="Spatafora J."/>
            <person name="Crous P."/>
            <person name="Grigoriev I."/>
        </authorList>
    </citation>
    <scope>NUCLEOTIDE SEQUENCE</scope>
    <source>
        <strain evidence="9">CBS 260.36</strain>
    </source>
</reference>
<dbReference type="GO" id="GO:0000329">
    <property type="term" value="C:fungal-type vacuole membrane"/>
    <property type="evidence" value="ECO:0007669"/>
    <property type="project" value="TreeGrafter"/>
</dbReference>
<evidence type="ECO:0000256" key="3">
    <source>
        <dbReference type="ARBA" id="ARBA00022692"/>
    </source>
</evidence>
<evidence type="ECO:0000256" key="1">
    <source>
        <dbReference type="ARBA" id="ARBA00004128"/>
    </source>
</evidence>
<evidence type="ECO:0000256" key="7">
    <source>
        <dbReference type="SAM" id="Phobius"/>
    </source>
</evidence>
<evidence type="ECO:0000313" key="9">
    <source>
        <dbReference type="EMBL" id="KAF2155582.1"/>
    </source>
</evidence>
<dbReference type="PANTHER" id="PTHR46140">
    <property type="entry name" value="VACUOLAR TRANSPORTER CHAPERONE 1-RELATED"/>
    <property type="match status" value="1"/>
</dbReference>
<keyword evidence="3 7" id="KW-0812">Transmembrane</keyword>
<keyword evidence="5 7" id="KW-0472">Membrane</keyword>
<dbReference type="EMBL" id="ML996082">
    <property type="protein sequence ID" value="KAF2155582.1"/>
    <property type="molecule type" value="Genomic_DNA"/>
</dbReference>
<feature type="transmembrane region" description="Helical" evidence="7">
    <location>
        <begin position="775"/>
        <end position="802"/>
    </location>
</feature>
<dbReference type="Gene3D" id="3.20.100.30">
    <property type="entry name" value="VTC, catalytic tunnel domain"/>
    <property type="match status" value="1"/>
</dbReference>
<dbReference type="OrthoDB" id="5588846at2759"/>
<dbReference type="InterPro" id="IPR042267">
    <property type="entry name" value="VTC_sf"/>
</dbReference>
<evidence type="ECO:0000259" key="8">
    <source>
        <dbReference type="PROSITE" id="PS51382"/>
    </source>
</evidence>
<keyword evidence="2" id="KW-0926">Vacuole</keyword>
<accession>A0A9P4J8W0</accession>
<dbReference type="InterPro" id="IPR051572">
    <property type="entry name" value="VTC_Complex_Subunit"/>
</dbReference>
<dbReference type="AlphaFoldDB" id="A0A9P4J8W0"/>
<evidence type="ECO:0000256" key="6">
    <source>
        <dbReference type="SAM" id="MobiDB-lite"/>
    </source>
</evidence>
<keyword evidence="10" id="KW-1185">Reference proteome</keyword>
<dbReference type="InterPro" id="IPR018966">
    <property type="entry name" value="VTC_domain"/>
</dbReference>
<dbReference type="PROSITE" id="PS51382">
    <property type="entry name" value="SPX"/>
    <property type="match status" value="1"/>
</dbReference>
<dbReference type="GO" id="GO:0016237">
    <property type="term" value="P:microautophagy"/>
    <property type="evidence" value="ECO:0007669"/>
    <property type="project" value="TreeGrafter"/>
</dbReference>
<dbReference type="InterPro" id="IPR004331">
    <property type="entry name" value="SPX_dom"/>
</dbReference>
<feature type="region of interest" description="Disordered" evidence="6">
    <location>
        <begin position="537"/>
        <end position="574"/>
    </location>
</feature>
<evidence type="ECO:0000256" key="4">
    <source>
        <dbReference type="ARBA" id="ARBA00022989"/>
    </source>
</evidence>
<dbReference type="Proteomes" id="UP000799439">
    <property type="component" value="Unassembled WGS sequence"/>
</dbReference>
<sequence>MKYGDTLQQRSIAAWQTHNIDYQDIKHFIKINTTPGKGKAVCIPGQTDTNAEVFEKRLFAILEEQDERITWFVKSKVGEIQRRLAHLEQQIEKYTNRTSDPQGRRTTIRRLERYGKAETDILKVGEEIQALSRFIGVQQEAFRKLIKKHKKWTGSTELGYRFDVEVRQQRSSFADTDLKPLLQRYEQLLHSVRALHQHDKPDPSNPLKSLRYEAPSATKRLEHTRFTLEEGKRVDFDNLLATLRADDTGQDAVFWVHPENIVELQILLQHYMRSFNISCRRTSTASNSSTPTSPTGLPAHSSQLDTFDIVADNAQIYLTARASENVNESQLRFDKAALHARAVLNDDVSLLTWALDPRASSTETQTCALKRKFVQSVLDPTREILPRKACVPHISVDGASDRPEQSIENLQKWLKQHSEISPIAAIISQRSRYYNLQENTSGLAIAALDQSIQFQSGISSQPNAAASEFPFAVLTIREQGANSVDLIKILDKCHLVERVHGFSLEYHAVWQAKQPEGISPPFWIPLLKQDLRKVPQTPRKALRKESTEFGSQSTTPRASTAASSDAGGQTDASKADDLRKLRFATIAESPGRKSLIQKPRHVRGTTTTERYWNEYDEPSEDEDQYVIYIDPNYESVWDKAWKSFLKVLGLKEEKSPENEPLLYSPDLEPGSFDEAESSDDELETQFHRTARVNGHSRVSPRLKVQSADSLDIMPRLTLACFSSSFAILVVAFILATTGKKKLHTEVDAGVIFAVVTSLTFAVIGVGNLYRSRAHIRILVWLIAGIALCIVGIASGGLLAWLLA</sequence>
<evidence type="ECO:0000256" key="5">
    <source>
        <dbReference type="ARBA" id="ARBA00023136"/>
    </source>
</evidence>
<evidence type="ECO:0000256" key="2">
    <source>
        <dbReference type="ARBA" id="ARBA00022554"/>
    </source>
</evidence>
<name>A0A9P4J8W0_9PEZI</name>
<feature type="transmembrane region" description="Helical" evidence="7">
    <location>
        <begin position="748"/>
        <end position="769"/>
    </location>
</feature>
<dbReference type="CDD" id="cd14474">
    <property type="entry name" value="SPX_YDR089W"/>
    <property type="match status" value="1"/>
</dbReference>
<comment type="caution">
    <text evidence="9">The sequence shown here is derived from an EMBL/GenBank/DDBJ whole genome shotgun (WGS) entry which is preliminary data.</text>
</comment>
<dbReference type="GO" id="GO:0033254">
    <property type="term" value="C:vacuolar transporter chaperone complex"/>
    <property type="evidence" value="ECO:0007669"/>
    <property type="project" value="TreeGrafter"/>
</dbReference>
<dbReference type="GO" id="GO:0007034">
    <property type="term" value="P:vacuolar transport"/>
    <property type="evidence" value="ECO:0007669"/>
    <property type="project" value="TreeGrafter"/>
</dbReference>
<proteinExistence type="predicted"/>
<comment type="subcellular location">
    <subcellularLocation>
        <location evidence="1">Vacuole membrane</location>
        <topology evidence="1">Multi-pass membrane protein</topology>
    </subcellularLocation>
</comment>
<feature type="transmembrane region" description="Helical" evidence="7">
    <location>
        <begin position="716"/>
        <end position="736"/>
    </location>
</feature>
<feature type="domain" description="SPX" evidence="8">
    <location>
        <begin position="1"/>
        <end position="163"/>
    </location>
</feature>
<organism evidence="9 10">
    <name type="scientific">Myriangium duriaei CBS 260.36</name>
    <dbReference type="NCBI Taxonomy" id="1168546"/>
    <lineage>
        <taxon>Eukaryota</taxon>
        <taxon>Fungi</taxon>
        <taxon>Dikarya</taxon>
        <taxon>Ascomycota</taxon>
        <taxon>Pezizomycotina</taxon>
        <taxon>Dothideomycetes</taxon>
        <taxon>Dothideomycetidae</taxon>
        <taxon>Myriangiales</taxon>
        <taxon>Myriangiaceae</taxon>
        <taxon>Myriangium</taxon>
    </lineage>
</organism>
<keyword evidence="4 7" id="KW-1133">Transmembrane helix</keyword>
<dbReference type="GO" id="GO:0006799">
    <property type="term" value="P:polyphosphate biosynthetic process"/>
    <property type="evidence" value="ECO:0007669"/>
    <property type="project" value="UniProtKB-ARBA"/>
</dbReference>
<feature type="compositionally biased region" description="Low complexity" evidence="6">
    <location>
        <begin position="551"/>
        <end position="564"/>
    </location>
</feature>
<gene>
    <name evidence="9" type="ORF">K461DRAFT_77199</name>
</gene>
<evidence type="ECO:0000313" key="10">
    <source>
        <dbReference type="Proteomes" id="UP000799439"/>
    </source>
</evidence>
<dbReference type="GO" id="GO:0042144">
    <property type="term" value="P:vacuole fusion, non-autophagic"/>
    <property type="evidence" value="ECO:0007669"/>
    <property type="project" value="TreeGrafter"/>
</dbReference>
<feature type="region of interest" description="Disordered" evidence="6">
    <location>
        <begin position="282"/>
        <end position="301"/>
    </location>
</feature>
<dbReference type="Pfam" id="PF09359">
    <property type="entry name" value="VTC"/>
    <property type="match status" value="1"/>
</dbReference>
<feature type="compositionally biased region" description="Low complexity" evidence="6">
    <location>
        <begin position="282"/>
        <end position="295"/>
    </location>
</feature>
<dbReference type="PANTHER" id="PTHR46140:SF1">
    <property type="entry name" value="VACUOLAR TRANSPORTER CHAPERONE COMPLEX SUBUNIT 4-RELATED"/>
    <property type="match status" value="1"/>
</dbReference>